<evidence type="ECO:0000313" key="2">
    <source>
        <dbReference type="EMBL" id="MEQ2227621.1"/>
    </source>
</evidence>
<evidence type="ECO:0000256" key="1">
    <source>
        <dbReference type="SAM" id="Phobius"/>
    </source>
</evidence>
<evidence type="ECO:0000313" key="3">
    <source>
        <dbReference type="Proteomes" id="UP001482620"/>
    </source>
</evidence>
<accession>A0ABV0T5E2</accession>
<reference evidence="2 3" key="1">
    <citation type="submission" date="2021-06" db="EMBL/GenBank/DDBJ databases">
        <authorList>
            <person name="Palmer J.M."/>
        </authorList>
    </citation>
    <scope>NUCLEOTIDE SEQUENCE [LARGE SCALE GENOMIC DNA]</scope>
    <source>
        <strain evidence="3">if_2019</strain>
        <tissue evidence="2">Muscle</tissue>
    </source>
</reference>
<protein>
    <recommendedName>
        <fullName evidence="4">Secreted protein</fullName>
    </recommendedName>
</protein>
<keyword evidence="1" id="KW-0812">Transmembrane</keyword>
<feature type="transmembrane region" description="Helical" evidence="1">
    <location>
        <begin position="21"/>
        <end position="48"/>
    </location>
</feature>
<dbReference type="Proteomes" id="UP001482620">
    <property type="component" value="Unassembled WGS sequence"/>
</dbReference>
<keyword evidence="1" id="KW-0472">Membrane</keyword>
<sequence>MQTFEMLNTLAYCLRFRSALLVNYTAVCIICIMTGCTVLNGCTTIHLFSAAEDCHSCKCTPLPTQPQSLLLYVGKGSPSPQRCMEKLIHRFTEAICIILDSSEERSLFFFPPRIVHRSHTVYLHPSFVTPWVCVSTCVCVCVCV</sequence>
<organism evidence="2 3">
    <name type="scientific">Ilyodon furcidens</name>
    <name type="common">goldbreast splitfin</name>
    <dbReference type="NCBI Taxonomy" id="33524"/>
    <lineage>
        <taxon>Eukaryota</taxon>
        <taxon>Metazoa</taxon>
        <taxon>Chordata</taxon>
        <taxon>Craniata</taxon>
        <taxon>Vertebrata</taxon>
        <taxon>Euteleostomi</taxon>
        <taxon>Actinopterygii</taxon>
        <taxon>Neopterygii</taxon>
        <taxon>Teleostei</taxon>
        <taxon>Neoteleostei</taxon>
        <taxon>Acanthomorphata</taxon>
        <taxon>Ovalentaria</taxon>
        <taxon>Atherinomorphae</taxon>
        <taxon>Cyprinodontiformes</taxon>
        <taxon>Goodeidae</taxon>
        <taxon>Ilyodon</taxon>
    </lineage>
</organism>
<keyword evidence="1" id="KW-1133">Transmembrane helix</keyword>
<comment type="caution">
    <text evidence="2">The sequence shown here is derived from an EMBL/GenBank/DDBJ whole genome shotgun (WGS) entry which is preliminary data.</text>
</comment>
<proteinExistence type="predicted"/>
<name>A0ABV0T5E2_9TELE</name>
<evidence type="ECO:0008006" key="4">
    <source>
        <dbReference type="Google" id="ProtNLM"/>
    </source>
</evidence>
<dbReference type="EMBL" id="JAHRIQ010023180">
    <property type="protein sequence ID" value="MEQ2227621.1"/>
    <property type="molecule type" value="Genomic_DNA"/>
</dbReference>
<keyword evidence="3" id="KW-1185">Reference proteome</keyword>
<gene>
    <name evidence="2" type="ORF">ILYODFUR_000228</name>
</gene>